<keyword evidence="1" id="KW-0489">Methyltransferase</keyword>
<dbReference type="SUPFAM" id="SSF53335">
    <property type="entry name" value="S-adenosyl-L-methionine-dependent methyltransferases"/>
    <property type="match status" value="1"/>
</dbReference>
<dbReference type="GO" id="GO:0032259">
    <property type="term" value="P:methylation"/>
    <property type="evidence" value="ECO:0007669"/>
    <property type="project" value="UniProtKB-KW"/>
</dbReference>
<reference evidence="6 7" key="1">
    <citation type="submission" date="2015-09" db="EMBL/GenBank/DDBJ databases">
        <title>Bacillus cereus food isolates.</title>
        <authorList>
            <person name="Boekhorst J."/>
        </authorList>
    </citation>
    <scope>NUCLEOTIDE SEQUENCE [LARGE SCALE GENOMIC DNA]</scope>
    <source>
        <strain evidence="6 7">B4088</strain>
    </source>
</reference>
<dbReference type="InterPro" id="IPR029063">
    <property type="entry name" value="SAM-dependent_MTases_sf"/>
</dbReference>
<protein>
    <recommendedName>
        <fullName evidence="4">Methyltransferase</fullName>
        <ecNumber evidence="4">2.1.1.-</ecNumber>
    </recommendedName>
</protein>
<comment type="similarity">
    <text evidence="4">Belongs to the N(4)/N(6)-methyltransferase family.</text>
</comment>
<evidence type="ECO:0000256" key="1">
    <source>
        <dbReference type="ARBA" id="ARBA00022603"/>
    </source>
</evidence>
<dbReference type="GO" id="GO:0009307">
    <property type="term" value="P:DNA restriction-modification system"/>
    <property type="evidence" value="ECO:0007669"/>
    <property type="project" value="UniProtKB-KW"/>
</dbReference>
<accession>A0A164QE84</accession>
<evidence type="ECO:0000256" key="2">
    <source>
        <dbReference type="ARBA" id="ARBA00022679"/>
    </source>
</evidence>
<proteinExistence type="inferred from homology"/>
<dbReference type="EMBL" id="LJKE01000020">
    <property type="protein sequence ID" value="KZD71193.1"/>
    <property type="molecule type" value="Genomic_DNA"/>
</dbReference>
<dbReference type="RefSeq" id="WP_063260092.1">
    <property type="nucleotide sequence ID" value="NZ_LJKE01000020.1"/>
</dbReference>
<name>A0A164QE84_BACCE</name>
<evidence type="ECO:0000313" key="6">
    <source>
        <dbReference type="EMBL" id="KZD71193.1"/>
    </source>
</evidence>
<dbReference type="PATRIC" id="fig|1396.535.peg.992"/>
<comment type="caution">
    <text evidence="6">The sequence shown here is derived from an EMBL/GenBank/DDBJ whole genome shotgun (WGS) entry which is preliminary data.</text>
</comment>
<evidence type="ECO:0000256" key="3">
    <source>
        <dbReference type="ARBA" id="ARBA00022747"/>
    </source>
</evidence>
<evidence type="ECO:0000259" key="5">
    <source>
        <dbReference type="Pfam" id="PF01555"/>
    </source>
</evidence>
<dbReference type="Pfam" id="PF01555">
    <property type="entry name" value="N6_N4_Mtase"/>
    <property type="match status" value="1"/>
</dbReference>
<dbReference type="AlphaFoldDB" id="A0A164QE84"/>
<evidence type="ECO:0000256" key="4">
    <source>
        <dbReference type="RuleBase" id="RU362026"/>
    </source>
</evidence>
<keyword evidence="2" id="KW-0808">Transferase</keyword>
<organism evidence="6 7">
    <name type="scientific">Bacillus cereus</name>
    <dbReference type="NCBI Taxonomy" id="1396"/>
    <lineage>
        <taxon>Bacteria</taxon>
        <taxon>Bacillati</taxon>
        <taxon>Bacillota</taxon>
        <taxon>Bacilli</taxon>
        <taxon>Bacillales</taxon>
        <taxon>Bacillaceae</taxon>
        <taxon>Bacillus</taxon>
        <taxon>Bacillus cereus group</taxon>
    </lineage>
</organism>
<feature type="domain" description="DNA methylase N-4/N-6" evidence="5">
    <location>
        <begin position="105"/>
        <end position="313"/>
    </location>
</feature>
<dbReference type="InterPro" id="IPR002941">
    <property type="entry name" value="DNA_methylase_N4/N6"/>
</dbReference>
<dbReference type="GO" id="GO:0008170">
    <property type="term" value="F:N-methyltransferase activity"/>
    <property type="evidence" value="ECO:0007669"/>
    <property type="project" value="InterPro"/>
</dbReference>
<dbReference type="InterPro" id="IPR001091">
    <property type="entry name" value="RM_Methyltransferase"/>
</dbReference>
<dbReference type="Proteomes" id="UP000076482">
    <property type="component" value="Unassembled WGS sequence"/>
</dbReference>
<keyword evidence="3" id="KW-0680">Restriction system</keyword>
<sequence length="330" mass="37846">MQIDMFQYIEEMTKGKLTILSRIIRTIARKGEPTGLRTLYNSVNQMIKEEGGKPVADETIRARVYECENLERVAKGVYWFKQEKSNALLIEGDGRDLSALEDESIDSIITDHPYELTAHKGGNRNMVDYEVFKYTQEDFNEKARVLKPGGVLVEFMAELCTEEVLDYVQEMRTFAKNAGLHMYSAVNWIKEGTSNNQGRKKKNMEVIFFFTKGKCRPLRLDKKKMKVLGGEHKMAMLEMLPTSFVYSQTHVSKRIHKAEKPISLLLEILSYVVRPGEIVLDQFSGGGRIIEAAIKYGCNIIAIEKDRKYIRSMVERISRLTEHVTTVLAK</sequence>
<dbReference type="Gene3D" id="3.40.50.150">
    <property type="entry name" value="Vaccinia Virus protein VP39"/>
    <property type="match status" value="1"/>
</dbReference>
<gene>
    <name evidence="6" type="ORF">B4088_0923</name>
</gene>
<dbReference type="CDD" id="cd02440">
    <property type="entry name" value="AdoMet_MTases"/>
    <property type="match status" value="1"/>
</dbReference>
<dbReference type="PRINTS" id="PR00508">
    <property type="entry name" value="S21N4MTFRASE"/>
</dbReference>
<evidence type="ECO:0000313" key="7">
    <source>
        <dbReference type="Proteomes" id="UP000076482"/>
    </source>
</evidence>
<dbReference type="GO" id="GO:0003677">
    <property type="term" value="F:DNA binding"/>
    <property type="evidence" value="ECO:0007669"/>
    <property type="project" value="InterPro"/>
</dbReference>
<dbReference type="EC" id="2.1.1.-" evidence="4"/>